<keyword evidence="2" id="KW-0238">DNA-binding</keyword>
<keyword evidence="7" id="KW-1185">Reference proteome</keyword>
<dbReference type="CDD" id="cd18774">
    <property type="entry name" value="PDC2_HK_sensor"/>
    <property type="match status" value="1"/>
</dbReference>
<evidence type="ECO:0000313" key="7">
    <source>
        <dbReference type="Proteomes" id="UP000679779"/>
    </source>
</evidence>
<name>A0A920CAU9_9BACL</name>
<feature type="domain" description="HTH araC/xylS-type" evidence="5">
    <location>
        <begin position="670"/>
        <end position="769"/>
    </location>
</feature>
<dbReference type="PRINTS" id="PR00032">
    <property type="entry name" value="HTHARAC"/>
</dbReference>
<evidence type="ECO:0000259" key="5">
    <source>
        <dbReference type="PROSITE" id="PS01124"/>
    </source>
</evidence>
<evidence type="ECO:0000256" key="3">
    <source>
        <dbReference type="ARBA" id="ARBA00023163"/>
    </source>
</evidence>
<dbReference type="Gene3D" id="1.10.10.60">
    <property type="entry name" value="Homeodomain-like"/>
    <property type="match status" value="2"/>
</dbReference>
<protein>
    <recommendedName>
        <fullName evidence="5">HTH araC/xylS-type domain-containing protein</fullName>
    </recommendedName>
</protein>
<comment type="caution">
    <text evidence="6">The sequence shown here is derived from an EMBL/GenBank/DDBJ whole genome shotgun (WGS) entry which is preliminary data.</text>
</comment>
<dbReference type="SMART" id="SM00342">
    <property type="entry name" value="HTH_ARAC"/>
    <property type="match status" value="1"/>
</dbReference>
<dbReference type="Pfam" id="PF12833">
    <property type="entry name" value="HTH_18"/>
    <property type="match status" value="1"/>
</dbReference>
<keyword evidence="1" id="KW-0805">Transcription regulation</keyword>
<feature type="transmembrane region" description="Helical" evidence="4">
    <location>
        <begin position="304"/>
        <end position="322"/>
    </location>
</feature>
<dbReference type="PROSITE" id="PS00041">
    <property type="entry name" value="HTH_ARAC_FAMILY_1"/>
    <property type="match status" value="1"/>
</dbReference>
<dbReference type="Proteomes" id="UP000679779">
    <property type="component" value="Unassembled WGS sequence"/>
</dbReference>
<dbReference type="GO" id="GO:0003700">
    <property type="term" value="F:DNA-binding transcription factor activity"/>
    <property type="evidence" value="ECO:0007669"/>
    <property type="project" value="InterPro"/>
</dbReference>
<evidence type="ECO:0000256" key="4">
    <source>
        <dbReference type="SAM" id="Phobius"/>
    </source>
</evidence>
<dbReference type="InterPro" id="IPR018062">
    <property type="entry name" value="HTH_AraC-typ_CS"/>
</dbReference>
<accession>A0A920CAU9</accession>
<dbReference type="PANTHER" id="PTHR43280:SF28">
    <property type="entry name" value="HTH-TYPE TRANSCRIPTIONAL ACTIVATOR RHAS"/>
    <property type="match status" value="1"/>
</dbReference>
<keyword evidence="3" id="KW-0804">Transcription</keyword>
<organism evidence="6 7">
    <name type="scientific">Paenibacillus albilobatus</name>
    <dbReference type="NCBI Taxonomy" id="2716884"/>
    <lineage>
        <taxon>Bacteria</taxon>
        <taxon>Bacillati</taxon>
        <taxon>Bacillota</taxon>
        <taxon>Bacilli</taxon>
        <taxon>Bacillales</taxon>
        <taxon>Paenibacillaceae</taxon>
        <taxon>Paenibacillus</taxon>
    </lineage>
</organism>
<dbReference type="InterPro" id="IPR018060">
    <property type="entry name" value="HTH_AraC"/>
</dbReference>
<feature type="transmembrane region" description="Helical" evidence="4">
    <location>
        <begin position="20"/>
        <end position="41"/>
    </location>
</feature>
<dbReference type="PANTHER" id="PTHR43280">
    <property type="entry name" value="ARAC-FAMILY TRANSCRIPTIONAL REGULATOR"/>
    <property type="match status" value="1"/>
</dbReference>
<keyword evidence="4" id="KW-0812">Transmembrane</keyword>
<evidence type="ECO:0000256" key="2">
    <source>
        <dbReference type="ARBA" id="ARBA00023125"/>
    </source>
</evidence>
<dbReference type="InterPro" id="IPR009057">
    <property type="entry name" value="Homeodomain-like_sf"/>
</dbReference>
<dbReference type="GO" id="GO:0043565">
    <property type="term" value="F:sequence-specific DNA binding"/>
    <property type="evidence" value="ECO:0007669"/>
    <property type="project" value="InterPro"/>
</dbReference>
<dbReference type="AlphaFoldDB" id="A0A920CAU9"/>
<keyword evidence="4" id="KW-1133">Transmembrane helix</keyword>
<evidence type="ECO:0000313" key="6">
    <source>
        <dbReference type="EMBL" id="GIO31303.1"/>
    </source>
</evidence>
<dbReference type="InterPro" id="IPR020449">
    <property type="entry name" value="Tscrpt_reg_AraC-type_HTH"/>
</dbReference>
<proteinExistence type="predicted"/>
<gene>
    <name evidence="6" type="ORF">J2TS6_24440</name>
</gene>
<reference evidence="6" key="1">
    <citation type="submission" date="2021-03" db="EMBL/GenBank/DDBJ databases">
        <title>Antimicrobial resistance genes in bacteria isolated from Japanese honey, and their potential for conferring macrolide and lincosamide resistance in the American foulbrood pathogen Paenibacillus larvae.</title>
        <authorList>
            <person name="Okamoto M."/>
            <person name="Kumagai M."/>
            <person name="Kanamori H."/>
            <person name="Takamatsu D."/>
        </authorList>
    </citation>
    <scope>NUCLEOTIDE SEQUENCE</scope>
    <source>
        <strain evidence="6">J2TS6</strain>
    </source>
</reference>
<evidence type="ECO:0000256" key="1">
    <source>
        <dbReference type="ARBA" id="ARBA00023015"/>
    </source>
</evidence>
<dbReference type="SUPFAM" id="SSF46689">
    <property type="entry name" value="Homeodomain-like"/>
    <property type="match status" value="1"/>
</dbReference>
<keyword evidence="4" id="KW-0472">Membrane</keyword>
<dbReference type="PROSITE" id="PS01124">
    <property type="entry name" value="HTH_ARAC_FAMILY_2"/>
    <property type="match status" value="1"/>
</dbReference>
<sequence>MNPMKWRWHVPTRSFLFRLIAANTIIFVLSLLILSVVNYTFTNMISEKQISETHRKLLDQTNANIEMLYERAFRVGEQLLNDKDVIKSLYALRLDPADSLVLDRKLHDAVNANDFIDSVYLYNGETENFIHSIPQDVEIFDIDPEARKLIQVRSGLGKMIFLPHRQQYVYSGKHYDNPILSLIFIPSDARSEYAIFINLKLSALQELFDKMGGSPESSFMVTNKNGILITRSDKPEAFMDAASGAEFMGKVMKSGNVSGSFVDSISGSKSLVTYAYNDKLEWYLLNATSYAYLTKGSFILQRNIIIISLLLLFACFAATILMNRKLYGPIGNVVQMVKGSHPVQATGEADGGTGDEAAYLSDVFKNLIGKVTSLEDSAVKHRERLKESRLKDILLGEPATDETMKDLHSALHGIRLHTGPMRAVAVVVESPIQREGNVADTGIRLVKDTVFELARRIFREREEMEKVDIGRHIFAILMHEPEDHPSTHRLNLLAQQAERVTGFRMKIGVGSRAVSIGELGQSFEDARGALEYSYVDHRRMVYHFDAIRASTESSSRYPVKLERSLFEAIKVNDRKEAGRILGEWFGALRRNAPADIRAALRQSVTTIETEFGTMADFTPLLRNYGKDSLYGIVQHFAELERVEAFYGELADFIIEQLKMNRHQDRAEVVGIACEFIGNHYRSSGLSAELVASELNISVPYFSKLFNEVMGVSFTQYVTDLRLHEAEQLLLATTLNVKDIGERIGFQNSSYFITVFKKKNGTSPNQFRKMNRADRVAE</sequence>
<dbReference type="EMBL" id="BORQ01000002">
    <property type="protein sequence ID" value="GIO31303.1"/>
    <property type="molecule type" value="Genomic_DNA"/>
</dbReference>